<organism evidence="7 8">
    <name type="scientific">Bifidobacterium mellis</name>
    <dbReference type="NCBI Taxonomy" id="1293823"/>
    <lineage>
        <taxon>Bacteria</taxon>
        <taxon>Bacillati</taxon>
        <taxon>Actinomycetota</taxon>
        <taxon>Actinomycetes</taxon>
        <taxon>Bifidobacteriales</taxon>
        <taxon>Bifidobacteriaceae</taxon>
        <taxon>Bifidobacterium</taxon>
    </lineage>
</organism>
<dbReference type="SUPFAM" id="SSF50965">
    <property type="entry name" value="Galactose oxidase, central domain"/>
    <property type="match status" value="1"/>
</dbReference>
<dbReference type="InterPro" id="IPR013378">
    <property type="entry name" value="InlB-like_B-rpt"/>
</dbReference>
<feature type="region of interest" description="Disordered" evidence="4">
    <location>
        <begin position="1028"/>
        <end position="1058"/>
    </location>
</feature>
<dbReference type="Proteomes" id="UP000033567">
    <property type="component" value="Unassembled WGS sequence"/>
</dbReference>
<keyword evidence="5" id="KW-0732">Signal</keyword>
<reference evidence="7 8" key="1">
    <citation type="submission" date="2014-12" db="EMBL/GenBank/DDBJ databases">
        <title>Comparative genomics of the lactic acid bacteria isolated from the honey bee gut.</title>
        <authorList>
            <person name="Ellegaard K.M."/>
            <person name="Tamarit D."/>
            <person name="Javelind E."/>
            <person name="Olofsson T."/>
            <person name="Andersson S.G."/>
            <person name="Vasquez A."/>
        </authorList>
    </citation>
    <scope>NUCLEOTIDE SEQUENCE [LARGE SCALE GENOMIC DNA]</scope>
    <source>
        <strain evidence="7 8">Bin7</strain>
    </source>
</reference>
<dbReference type="Pfam" id="PF09479">
    <property type="entry name" value="Flg_new"/>
    <property type="match status" value="2"/>
</dbReference>
<keyword evidence="8" id="KW-1185">Reference proteome</keyword>
<dbReference type="SUPFAM" id="SSF50985">
    <property type="entry name" value="RCC1/BLIP-II"/>
    <property type="match status" value="2"/>
</dbReference>
<proteinExistence type="predicted"/>
<evidence type="ECO:0000256" key="4">
    <source>
        <dbReference type="SAM" id="MobiDB-lite"/>
    </source>
</evidence>
<evidence type="ECO:0000313" key="8">
    <source>
        <dbReference type="Proteomes" id="UP000033567"/>
    </source>
</evidence>
<dbReference type="RefSeq" id="WP_082069402.1">
    <property type="nucleotide sequence ID" value="NZ_KQ033885.1"/>
</dbReference>
<dbReference type="InterPro" id="IPR000408">
    <property type="entry name" value="Reg_chr_condens"/>
</dbReference>
<dbReference type="PANTHER" id="PTHR45982:SF1">
    <property type="entry name" value="REGULATOR OF CHROMOSOME CONDENSATION"/>
    <property type="match status" value="1"/>
</dbReference>
<dbReference type="InterPro" id="IPR058923">
    <property type="entry name" value="RCC1-like_dom"/>
</dbReference>
<feature type="compositionally biased region" description="Low complexity" evidence="4">
    <location>
        <begin position="72"/>
        <end position="100"/>
    </location>
</feature>
<dbReference type="InterPro" id="IPR042229">
    <property type="entry name" value="Listeria/Bacterioides_rpt_sf"/>
</dbReference>
<dbReference type="Gene3D" id="2.60.40.4270">
    <property type="entry name" value="Listeria-Bacteroides repeat domain"/>
    <property type="match status" value="2"/>
</dbReference>
<evidence type="ECO:0000259" key="6">
    <source>
        <dbReference type="Pfam" id="PF25390"/>
    </source>
</evidence>
<feature type="compositionally biased region" description="Basic and acidic residues" evidence="4">
    <location>
        <begin position="576"/>
        <end position="585"/>
    </location>
</feature>
<accession>A0A0F4KUE7</accession>
<sequence length="1211" mass="128899">MHPVSRLRRTLAMMTVLISLLAGLGVASAQADAPILTGGGGRQTPRVADGTHGISSSNATSTPLPTPSPIQTTTPLSSATPSPDTPSSTTGTTGSTDSAPAKSAEKTDDKTSHTVRFEPADGSKPTQASVKTGTLATPPQQNPVREGFRFDGWTLDNQPFDFQTPILQDTTLKALWTKTTDWTLSPDHGPASGARLTISPPKTQEPQFVSVQAAGEQTVGLTGDGRIYVWAQDGTTKQVPSPAQAADGFRYLQVAAGSRRHAALGSDQHIYTWNSQEDTPTILDTGQDAGFTSISLNNDRLLAVDRQRQAHAYQATDADSQDLNPKFTKQTTTTLPEKAQAVTAVASDSRALIVDADGQAWTWDANNSGNIKPARIKQDPSMRTVQAQALNQGSVLLDTNGHTYYLADSTTAMIQVNLPEGMKASRITANKNQAMIVGKDGHVWSWKPGEAPKRADNGNQSYVQASSTGSRITAFSTKGDMFTWSLDKQGQPGRPARLNTTQAPILETASMDGQALTLSRNNDSWQTDMPARKPGEAVILIAGRQDGRPFTRNFKYTVGQTLTRDTEPRSTLTVRFDTDGGKPEPADQSFPTTNGRVKRPSPDPARDGFLFDGWFTGDVAYDFSRPVDKDLTLTAHWSPAGRNTTWSISPDKGSQLGREPTTITPPDSASRGIRFSQISGPKDADHGFSLAVGSDGNAYAWGDNGYGQLGDGGTSTKRNTPVMVRTPDRSTYPDLPKDYTYVQVSAGWGHSLALGSDGNAYAWGDNSSGRLGDGTTTTRYAPVRVKMPDRNTYPDLPKDFTYMQVSAGAHHSLAVGSDGNAYAWGDNSNGQLGDGTTTSYRNTPVRVKTPDRSTYPDLPKDFTYVQVSAGWGHSLALGSDGNAYAWGYNSNGQLGDGGTSTKRNTPVMVRTPDRNTYPDLPKDFTYVQVSAGLDHSLAVGSDGYAYAWGCNYYGNLGNNTASWYGDVNPVPMRVRDPANPTDKSKGLQATQVSAGYHYSLALGSDGNAYAWGYNGYGLLGNNTSRHSSVPVHVHDPASPTDTSKGLKAAQVSGGGSHSLAVGSDGNAYTWGRNQYGQLGNDSIPTGEYNSKAKSLVPVPVSFNLQLVITGVRFDQTAVPGLTRGDGGSVTVLTPAHQPGTVTVSVDYTLGGAPQTPDTSLRYTYLPAGVLPQAGGEGILLALATGMTGMGGVLASRRHRKETHQLSHASHE</sequence>
<feature type="compositionally biased region" description="Polar residues" evidence="4">
    <location>
        <begin position="124"/>
        <end position="143"/>
    </location>
</feature>
<evidence type="ECO:0000256" key="3">
    <source>
        <dbReference type="ARBA" id="ARBA00022737"/>
    </source>
</evidence>
<evidence type="ECO:0000256" key="2">
    <source>
        <dbReference type="ARBA" id="ARBA00022658"/>
    </source>
</evidence>
<feature type="chain" id="PRO_5039185654" evidence="5">
    <location>
        <begin position="32"/>
        <end position="1211"/>
    </location>
</feature>
<dbReference type="PROSITE" id="PS50012">
    <property type="entry name" value="RCC1_3"/>
    <property type="match status" value="8"/>
</dbReference>
<name>A0A0F4KUE7_9BIFI</name>
<dbReference type="AlphaFoldDB" id="A0A0F4KUE7"/>
<dbReference type="EMBL" id="JWMF01000007">
    <property type="protein sequence ID" value="KJY50277.1"/>
    <property type="molecule type" value="Genomic_DNA"/>
</dbReference>
<dbReference type="InterPro" id="IPR051553">
    <property type="entry name" value="Ran_GTPase-activating"/>
</dbReference>
<feature type="region of interest" description="Disordered" evidence="4">
    <location>
        <begin position="35"/>
        <end position="146"/>
    </location>
</feature>
<dbReference type="Gene3D" id="2.130.10.30">
    <property type="entry name" value="Regulator of chromosome condensation 1/beta-lactamase-inhibitor protein II"/>
    <property type="match status" value="4"/>
</dbReference>
<dbReference type="Pfam" id="PF00415">
    <property type="entry name" value="RCC1"/>
    <property type="match status" value="2"/>
</dbReference>
<dbReference type="PANTHER" id="PTHR45982">
    <property type="entry name" value="REGULATOR OF CHROMOSOME CONDENSATION"/>
    <property type="match status" value="1"/>
</dbReference>
<evidence type="ECO:0000313" key="7">
    <source>
        <dbReference type="EMBL" id="KJY50277.1"/>
    </source>
</evidence>
<dbReference type="GO" id="GO:0005737">
    <property type="term" value="C:cytoplasm"/>
    <property type="evidence" value="ECO:0007669"/>
    <property type="project" value="TreeGrafter"/>
</dbReference>
<gene>
    <name evidence="7" type="ORF">JF70_09700</name>
</gene>
<dbReference type="InterPro" id="IPR011043">
    <property type="entry name" value="Gal_Oxase/kelch_b-propeller"/>
</dbReference>
<feature type="signal peptide" evidence="5">
    <location>
        <begin position="1"/>
        <end position="31"/>
    </location>
</feature>
<dbReference type="NCBIfam" id="TIGR02543">
    <property type="entry name" value="List_Bact_rpt"/>
    <property type="match status" value="1"/>
</dbReference>
<dbReference type="GO" id="GO:0030313">
    <property type="term" value="C:cell envelope"/>
    <property type="evidence" value="ECO:0007669"/>
    <property type="project" value="UniProtKB-SubCell"/>
</dbReference>
<dbReference type="Pfam" id="PF25390">
    <property type="entry name" value="WD40_RLD"/>
    <property type="match status" value="1"/>
</dbReference>
<feature type="compositionally biased region" description="Basic and acidic residues" evidence="4">
    <location>
        <begin position="103"/>
        <end position="121"/>
    </location>
</feature>
<dbReference type="GO" id="GO:0005085">
    <property type="term" value="F:guanyl-nucleotide exchange factor activity"/>
    <property type="evidence" value="ECO:0007669"/>
    <property type="project" value="TreeGrafter"/>
</dbReference>
<feature type="compositionally biased region" description="Polar residues" evidence="4">
    <location>
        <begin position="833"/>
        <end position="842"/>
    </location>
</feature>
<protein>
    <submittedName>
        <fullName evidence="7">RCC1 repeat domain protein, 2 domains</fullName>
    </submittedName>
</protein>
<evidence type="ECO:0000256" key="5">
    <source>
        <dbReference type="SAM" id="SignalP"/>
    </source>
</evidence>
<keyword evidence="3" id="KW-0677">Repeat</keyword>
<comment type="subcellular location">
    <subcellularLocation>
        <location evidence="1">Cell envelope</location>
    </subcellularLocation>
</comment>
<dbReference type="InterPro" id="IPR009091">
    <property type="entry name" value="RCC1/BLIP-II"/>
</dbReference>
<keyword evidence="2" id="KW-0344">Guanine-nucleotide releasing factor</keyword>
<feature type="region of interest" description="Disordered" evidence="4">
    <location>
        <begin position="644"/>
        <end position="671"/>
    </location>
</feature>
<dbReference type="PROSITE" id="PS00626">
    <property type="entry name" value="RCC1_2"/>
    <property type="match status" value="5"/>
</dbReference>
<dbReference type="PATRIC" id="fig|1684.5.peg.1021"/>
<feature type="domain" description="RCC1-like" evidence="6">
    <location>
        <begin position="858"/>
        <end position="1090"/>
    </location>
</feature>
<feature type="region of interest" description="Disordered" evidence="4">
    <location>
        <begin position="573"/>
        <end position="604"/>
    </location>
</feature>
<comment type="caution">
    <text evidence="7">The sequence shown here is derived from an EMBL/GenBank/DDBJ whole genome shotgun (WGS) entry which is preliminary data.</text>
</comment>
<dbReference type="PRINTS" id="PR00633">
    <property type="entry name" value="RCCNDNSATION"/>
</dbReference>
<evidence type="ECO:0000256" key="1">
    <source>
        <dbReference type="ARBA" id="ARBA00004196"/>
    </source>
</evidence>
<feature type="region of interest" description="Disordered" evidence="4">
    <location>
        <begin position="833"/>
        <end position="854"/>
    </location>
</feature>
<feature type="region of interest" description="Disordered" evidence="4">
    <location>
        <begin position="896"/>
        <end position="915"/>
    </location>
</feature>
<feature type="compositionally biased region" description="Polar residues" evidence="4">
    <location>
        <begin position="53"/>
        <end position="63"/>
    </location>
</feature>